<organism evidence="1">
    <name type="scientific">freshwater metagenome</name>
    <dbReference type="NCBI Taxonomy" id="449393"/>
    <lineage>
        <taxon>unclassified sequences</taxon>
        <taxon>metagenomes</taxon>
        <taxon>ecological metagenomes</taxon>
    </lineage>
</organism>
<sequence>MAHLPQRTIKYRNAIFDQQADFTKSGVLAYRCRAGATKLDAGVLSRVVASREHGTGDTKCARCVVETIGAG</sequence>
<reference evidence="1" key="1">
    <citation type="submission" date="2020-05" db="EMBL/GenBank/DDBJ databases">
        <authorList>
            <person name="Chiriac C."/>
            <person name="Salcher M."/>
            <person name="Ghai R."/>
            <person name="Kavagutti S V."/>
        </authorList>
    </citation>
    <scope>NUCLEOTIDE SEQUENCE</scope>
</reference>
<evidence type="ECO:0000313" key="1">
    <source>
        <dbReference type="EMBL" id="CAB4996329.1"/>
    </source>
</evidence>
<protein>
    <submittedName>
        <fullName evidence="1">Unannotated protein</fullName>
    </submittedName>
</protein>
<gene>
    <name evidence="1" type="ORF">UFOPK4043_00218</name>
</gene>
<accession>A0A6J7NZJ1</accession>
<dbReference type="EMBL" id="CAFBPA010000018">
    <property type="protein sequence ID" value="CAB4996329.1"/>
    <property type="molecule type" value="Genomic_DNA"/>
</dbReference>
<dbReference type="AlphaFoldDB" id="A0A6J7NZJ1"/>
<name>A0A6J7NZJ1_9ZZZZ</name>
<proteinExistence type="predicted"/>